<reference evidence="3 4" key="1">
    <citation type="submission" date="2013-05" db="EMBL/GenBank/DDBJ databases">
        <title>Genome assembly of Chondromyces apiculatus DSM 436.</title>
        <authorList>
            <person name="Sharma G."/>
            <person name="Khatri I."/>
            <person name="Kaur C."/>
            <person name="Mayilraj S."/>
            <person name="Subramanian S."/>
        </authorList>
    </citation>
    <scope>NUCLEOTIDE SEQUENCE [LARGE SCALE GENOMIC DNA]</scope>
    <source>
        <strain evidence="3 4">DSM 436</strain>
    </source>
</reference>
<keyword evidence="4" id="KW-1185">Reference proteome</keyword>
<sequence length="387" mass="42898">MSATPPSLALTQRVACMKSADSKLWLVCIARRTYAFAPGRVKLADAQLPLTLDPDIEVDPHDRYRTLREDTDLFPPKPATDVVVTGSKAHAPGKVQELMVGVAVGRSARVLKVLGERRVEVTLDGDVHFPDPAPFESVPLTWDLAYGGYDAYAHDELDPPERRNGRRIEPSPRDEGVFAYPRNKVGRAYFIDVDRDRADGELLPQIDDPGDPLTPSRFFVPSPLAWLDAPASAGLGWVPHTWYPRIMRSLGAFLEHDPPTKPIREMAFPDGDDLRGPFLKNEILPRHVQGAVPGLASERLRGNELVILKHLVRGHPELQFTLPGERPTITVRPPGVPKVFTPDAVLQTVRIDGEQQTVSLTWCGAVRLVAPLAEEQLAETQLGFTWR</sequence>
<dbReference type="Proteomes" id="UP000019678">
    <property type="component" value="Unassembled WGS sequence"/>
</dbReference>
<gene>
    <name evidence="3" type="ORF">CAP_7346</name>
</gene>
<evidence type="ECO:0000313" key="3">
    <source>
        <dbReference type="EMBL" id="EYF02274.1"/>
    </source>
</evidence>
<comment type="caution">
    <text evidence="3">The sequence shown here is derived from an EMBL/GenBank/DDBJ whole genome shotgun (WGS) entry which is preliminary data.</text>
</comment>
<dbReference type="Pfam" id="PF09937">
    <property type="entry name" value="DUF2169"/>
    <property type="match status" value="1"/>
</dbReference>
<name>A0A017SZ49_9BACT</name>
<dbReference type="OrthoDB" id="233093at2"/>
<dbReference type="eggNOG" id="COG5351">
    <property type="taxonomic scope" value="Bacteria"/>
</dbReference>
<evidence type="ECO:0000313" key="4">
    <source>
        <dbReference type="Proteomes" id="UP000019678"/>
    </source>
</evidence>
<proteinExistence type="predicted"/>
<feature type="domain" description="DUF2169" evidence="2">
    <location>
        <begin position="25"/>
        <end position="362"/>
    </location>
</feature>
<organism evidence="3 4">
    <name type="scientific">Chondromyces apiculatus DSM 436</name>
    <dbReference type="NCBI Taxonomy" id="1192034"/>
    <lineage>
        <taxon>Bacteria</taxon>
        <taxon>Pseudomonadati</taxon>
        <taxon>Myxococcota</taxon>
        <taxon>Polyangia</taxon>
        <taxon>Polyangiales</taxon>
        <taxon>Polyangiaceae</taxon>
        <taxon>Chondromyces</taxon>
    </lineage>
</organism>
<feature type="region of interest" description="Disordered" evidence="1">
    <location>
        <begin position="153"/>
        <end position="177"/>
    </location>
</feature>
<accession>A0A017SZ49</accession>
<dbReference type="InterPro" id="IPR018683">
    <property type="entry name" value="DUF2169"/>
</dbReference>
<evidence type="ECO:0000256" key="1">
    <source>
        <dbReference type="SAM" id="MobiDB-lite"/>
    </source>
</evidence>
<feature type="compositionally biased region" description="Basic and acidic residues" evidence="1">
    <location>
        <begin position="153"/>
        <end position="176"/>
    </location>
</feature>
<evidence type="ECO:0000259" key="2">
    <source>
        <dbReference type="Pfam" id="PF09937"/>
    </source>
</evidence>
<dbReference type="AlphaFoldDB" id="A0A017SZ49"/>
<protein>
    <recommendedName>
        <fullName evidence="2">DUF2169 domain-containing protein</fullName>
    </recommendedName>
</protein>
<dbReference type="EMBL" id="ASRX01000063">
    <property type="protein sequence ID" value="EYF02274.1"/>
    <property type="molecule type" value="Genomic_DNA"/>
</dbReference>
<dbReference type="STRING" id="1192034.CAP_7346"/>
<dbReference type="RefSeq" id="WP_052376430.1">
    <property type="nucleotide sequence ID" value="NZ_ASRX01000063.1"/>
</dbReference>